<reference evidence="2 3" key="1">
    <citation type="journal article" date="2016" name="Nat. Commun.">
        <title>Thousands of microbial genomes shed light on interconnected biogeochemical processes in an aquifer system.</title>
        <authorList>
            <person name="Anantharaman K."/>
            <person name="Brown C.T."/>
            <person name="Hug L.A."/>
            <person name="Sharon I."/>
            <person name="Castelle C.J."/>
            <person name="Probst A.J."/>
            <person name="Thomas B.C."/>
            <person name="Singh A."/>
            <person name="Wilkins M.J."/>
            <person name="Karaoz U."/>
            <person name="Brodie E.L."/>
            <person name="Williams K.H."/>
            <person name="Hubbard S.S."/>
            <person name="Banfield J.F."/>
        </authorList>
    </citation>
    <scope>NUCLEOTIDE SEQUENCE [LARGE SCALE GENOMIC DNA]</scope>
</reference>
<comment type="caution">
    <text evidence="2">The sequence shown here is derived from an EMBL/GenBank/DDBJ whole genome shotgun (WGS) entry which is preliminary data.</text>
</comment>
<keyword evidence="1" id="KW-1133">Transmembrane helix</keyword>
<dbReference type="AlphaFoldDB" id="A0A1F5T088"/>
<keyword evidence="1" id="KW-0472">Membrane</keyword>
<dbReference type="Proteomes" id="UP000179001">
    <property type="component" value="Unassembled WGS sequence"/>
</dbReference>
<protein>
    <submittedName>
        <fullName evidence="2">Uncharacterized protein</fullName>
    </submittedName>
</protein>
<feature type="transmembrane region" description="Helical" evidence="1">
    <location>
        <begin position="7"/>
        <end position="29"/>
    </location>
</feature>
<keyword evidence="1" id="KW-0812">Transmembrane</keyword>
<organism evidence="2 3">
    <name type="scientific">Candidatus Falkowbacteria bacterium RIFOXYC2_FULL_36_12</name>
    <dbReference type="NCBI Taxonomy" id="1798002"/>
    <lineage>
        <taxon>Bacteria</taxon>
        <taxon>Candidatus Falkowiibacteriota</taxon>
    </lineage>
</organism>
<evidence type="ECO:0000256" key="1">
    <source>
        <dbReference type="SAM" id="Phobius"/>
    </source>
</evidence>
<dbReference type="EMBL" id="MFGJ01000006">
    <property type="protein sequence ID" value="OGF32385.1"/>
    <property type="molecule type" value="Genomic_DNA"/>
</dbReference>
<name>A0A1F5T088_9BACT</name>
<sequence length="136" mass="15487">MFIMKKFGVTILIIVLLVVLTILVFYIGIDVSIKKAQADDNFIEEYGGVYYINKSNQEILHGDIVELHFANFSGGPGPFNWYHRKIVPVIEIIDTNFIRVDYGEPPTCPDGMFRVNEIGWFNQIKTADLRISVNCA</sequence>
<dbReference type="STRING" id="1798002.A2478_03640"/>
<accession>A0A1F5T088</accession>
<proteinExistence type="predicted"/>
<evidence type="ECO:0000313" key="2">
    <source>
        <dbReference type="EMBL" id="OGF32385.1"/>
    </source>
</evidence>
<evidence type="ECO:0000313" key="3">
    <source>
        <dbReference type="Proteomes" id="UP000179001"/>
    </source>
</evidence>
<gene>
    <name evidence="2" type="ORF">A2478_03640</name>
</gene>